<evidence type="ECO:0000313" key="1">
    <source>
        <dbReference type="EMBL" id="SMF13717.1"/>
    </source>
</evidence>
<name>A0A1Y6BIR0_9NEIS</name>
<accession>A0A1Y6BIR0</accession>
<keyword evidence="2" id="KW-1185">Reference proteome</keyword>
<sequence length="61" mass="6828">MRVSQLQPGCKIVERKDDGHEIRYEVISIRQIGKQFEVTFRSVLGMASALYSANAFIPTAA</sequence>
<dbReference type="AlphaFoldDB" id="A0A1Y6BIR0"/>
<gene>
    <name evidence="1" type="ORF">SAMN02745746_01498</name>
</gene>
<evidence type="ECO:0000313" key="2">
    <source>
        <dbReference type="Proteomes" id="UP000192920"/>
    </source>
</evidence>
<proteinExistence type="predicted"/>
<protein>
    <submittedName>
        <fullName evidence="1">Uncharacterized protein</fullName>
    </submittedName>
</protein>
<dbReference type="Proteomes" id="UP000192920">
    <property type="component" value="Unassembled WGS sequence"/>
</dbReference>
<dbReference type="EMBL" id="FXAG01000006">
    <property type="protein sequence ID" value="SMF13717.1"/>
    <property type="molecule type" value="Genomic_DNA"/>
</dbReference>
<organism evidence="1 2">
    <name type="scientific">Pseudogulbenkiania subflava DSM 22618</name>
    <dbReference type="NCBI Taxonomy" id="1123014"/>
    <lineage>
        <taxon>Bacteria</taxon>
        <taxon>Pseudomonadati</taxon>
        <taxon>Pseudomonadota</taxon>
        <taxon>Betaproteobacteria</taxon>
        <taxon>Neisseriales</taxon>
        <taxon>Chromobacteriaceae</taxon>
        <taxon>Pseudogulbenkiania</taxon>
    </lineage>
</organism>
<dbReference type="RefSeq" id="WP_008953094.1">
    <property type="nucleotide sequence ID" value="NZ_FXAG01000006.1"/>
</dbReference>
<reference evidence="2" key="1">
    <citation type="submission" date="2017-04" db="EMBL/GenBank/DDBJ databases">
        <authorList>
            <person name="Varghese N."/>
            <person name="Submissions S."/>
        </authorList>
    </citation>
    <scope>NUCLEOTIDE SEQUENCE [LARGE SCALE GENOMIC DNA]</scope>
    <source>
        <strain evidence="2">DSM 22618</strain>
    </source>
</reference>